<accession>A0A177N6T6</accession>
<dbReference type="RefSeq" id="WP_064041385.1">
    <property type="nucleotide sequence ID" value="NZ_LUUJ01000096.1"/>
</dbReference>
<dbReference type="AlphaFoldDB" id="A0A177N6T6"/>
<dbReference type="SMART" id="SM00271">
    <property type="entry name" value="DnaJ"/>
    <property type="match status" value="1"/>
</dbReference>
<dbReference type="Gene3D" id="1.10.287.110">
    <property type="entry name" value="DnaJ domain"/>
    <property type="match status" value="1"/>
</dbReference>
<feature type="transmembrane region" description="Helical" evidence="2">
    <location>
        <begin position="6"/>
        <end position="21"/>
    </location>
</feature>
<sequence length="121" mass="14416">MAEIIFIVTTVFFSYAFFYVFKRIKSRFQSHQVDNKSESKLEIDNGKFQTHYDNLKVARNAPDSVIKVAYKVLCQTYHPDRFQGNKMEAERIMKIINRSYSELIDPDKRAKHDAWIKEQKM</sequence>
<keyword evidence="2" id="KW-0472">Membrane</keyword>
<feature type="domain" description="J" evidence="3">
    <location>
        <begin position="50"/>
        <end position="116"/>
    </location>
</feature>
<dbReference type="PANTHER" id="PTHR44157:SF1">
    <property type="entry name" value="DNAJ HOMOLOG SUBFAMILY C MEMBER 11"/>
    <property type="match status" value="1"/>
</dbReference>
<dbReference type="Proteomes" id="UP000077857">
    <property type="component" value="Unassembled WGS sequence"/>
</dbReference>
<evidence type="ECO:0000256" key="1">
    <source>
        <dbReference type="ARBA" id="ARBA00023186"/>
    </source>
</evidence>
<name>A0A177N6T6_9GAMM</name>
<dbReference type="OrthoDB" id="9779889at2"/>
<keyword evidence="2" id="KW-1133">Transmembrane helix</keyword>
<dbReference type="PROSITE" id="PS50076">
    <property type="entry name" value="DNAJ_2"/>
    <property type="match status" value="1"/>
</dbReference>
<proteinExistence type="predicted"/>
<evidence type="ECO:0000313" key="4">
    <source>
        <dbReference type="EMBL" id="OAI13748.1"/>
    </source>
</evidence>
<dbReference type="PRINTS" id="PR00625">
    <property type="entry name" value="JDOMAIN"/>
</dbReference>
<keyword evidence="1" id="KW-0143">Chaperone</keyword>
<gene>
    <name evidence="4" type="ORF">A1507_16840</name>
</gene>
<evidence type="ECO:0000256" key="2">
    <source>
        <dbReference type="SAM" id="Phobius"/>
    </source>
</evidence>
<dbReference type="SUPFAM" id="SSF46565">
    <property type="entry name" value="Chaperone J-domain"/>
    <property type="match status" value="1"/>
</dbReference>
<evidence type="ECO:0000313" key="5">
    <source>
        <dbReference type="Proteomes" id="UP000077857"/>
    </source>
</evidence>
<dbReference type="PANTHER" id="PTHR44157">
    <property type="entry name" value="DNAJ HOMOLOG SUBFAMILY C MEMBER 11"/>
    <property type="match status" value="1"/>
</dbReference>
<keyword evidence="2" id="KW-0812">Transmembrane</keyword>
<protein>
    <recommendedName>
        <fullName evidence="3">J domain-containing protein</fullName>
    </recommendedName>
</protein>
<organism evidence="4 5">
    <name type="scientific">Methylomonas koyamae</name>
    <dbReference type="NCBI Taxonomy" id="702114"/>
    <lineage>
        <taxon>Bacteria</taxon>
        <taxon>Pseudomonadati</taxon>
        <taxon>Pseudomonadota</taxon>
        <taxon>Gammaproteobacteria</taxon>
        <taxon>Methylococcales</taxon>
        <taxon>Methylococcaceae</taxon>
        <taxon>Methylomonas</taxon>
    </lineage>
</organism>
<dbReference type="CDD" id="cd06257">
    <property type="entry name" value="DnaJ"/>
    <property type="match status" value="1"/>
</dbReference>
<comment type="caution">
    <text evidence="4">The sequence shown here is derived from an EMBL/GenBank/DDBJ whole genome shotgun (WGS) entry which is preliminary data.</text>
</comment>
<reference evidence="4 5" key="1">
    <citation type="submission" date="2016-03" db="EMBL/GenBank/DDBJ databases">
        <authorList>
            <person name="Ploux O."/>
        </authorList>
    </citation>
    <scope>NUCLEOTIDE SEQUENCE [LARGE SCALE GENOMIC DNA]</scope>
    <source>
        <strain evidence="4 5">R-45378</strain>
    </source>
</reference>
<dbReference type="EMBL" id="LUUJ01000096">
    <property type="protein sequence ID" value="OAI13748.1"/>
    <property type="molecule type" value="Genomic_DNA"/>
</dbReference>
<dbReference type="InterPro" id="IPR001623">
    <property type="entry name" value="DnaJ_domain"/>
</dbReference>
<dbReference type="InterPro" id="IPR052243">
    <property type="entry name" value="Mito_inner_membrane_organizer"/>
</dbReference>
<dbReference type="InterPro" id="IPR036869">
    <property type="entry name" value="J_dom_sf"/>
</dbReference>
<dbReference type="Pfam" id="PF00226">
    <property type="entry name" value="DnaJ"/>
    <property type="match status" value="1"/>
</dbReference>
<evidence type="ECO:0000259" key="3">
    <source>
        <dbReference type="PROSITE" id="PS50076"/>
    </source>
</evidence>